<accession>Q726E4</accession>
<protein>
    <submittedName>
        <fullName evidence="1">Uncharacterized protein</fullName>
    </submittedName>
</protein>
<proteinExistence type="predicted"/>
<dbReference type="STRING" id="882.DVU_3209"/>
<reference evidence="1 2" key="1">
    <citation type="journal article" date="2004" name="Nat. Biotechnol.">
        <title>The genome sequence of the anaerobic, sulfate-reducing bacterium Desulfovibrio vulgaris Hildenborough.</title>
        <authorList>
            <person name="Heidelberg J.F."/>
            <person name="Seshadri R."/>
            <person name="Haveman S.A."/>
            <person name="Hemme C.L."/>
            <person name="Paulsen I.T."/>
            <person name="Kolonay J.F."/>
            <person name="Eisen J.A."/>
            <person name="Ward N."/>
            <person name="Methe B."/>
            <person name="Brinkac L.M."/>
            <person name="Daugherty S.C."/>
            <person name="Deboy R.T."/>
            <person name="Dodson R.J."/>
            <person name="Durkin A.S."/>
            <person name="Madupu R."/>
            <person name="Nelson W.C."/>
            <person name="Sullivan S.A."/>
            <person name="Fouts D."/>
            <person name="Haft D.H."/>
            <person name="Selengut J."/>
            <person name="Peterson J.D."/>
            <person name="Davidsen T.M."/>
            <person name="Zafar N."/>
            <person name="Zhou L."/>
            <person name="Radune D."/>
            <person name="Dimitrov G."/>
            <person name="Hance M."/>
            <person name="Tran K."/>
            <person name="Khouri H."/>
            <person name="Gill J."/>
            <person name="Utterback T.R."/>
            <person name="Feldblyum T.V."/>
            <person name="Wall J.D."/>
            <person name="Voordouw G."/>
            <person name="Fraser C.M."/>
        </authorList>
    </citation>
    <scope>NUCLEOTIDE SEQUENCE [LARGE SCALE GENOMIC DNA]</scope>
    <source>
        <strain evidence="2">ATCC 29579 / DSM 644 / NCIMB 8303 / VKM B-1760 / Hildenborough</strain>
    </source>
</reference>
<name>Q726E4_NITV2</name>
<dbReference type="PaxDb" id="882-DVU_3209"/>
<keyword evidence="2" id="KW-1185">Reference proteome</keyword>
<evidence type="ECO:0000313" key="1">
    <source>
        <dbReference type="EMBL" id="AAS97679.1"/>
    </source>
</evidence>
<dbReference type="EnsemblBacteria" id="AAS97679">
    <property type="protein sequence ID" value="AAS97679"/>
    <property type="gene ID" value="DVU_3209"/>
</dbReference>
<evidence type="ECO:0000313" key="2">
    <source>
        <dbReference type="Proteomes" id="UP000002194"/>
    </source>
</evidence>
<dbReference type="KEGG" id="dvu:DVU_3209"/>
<organism evidence="1 2">
    <name type="scientific">Nitratidesulfovibrio vulgaris (strain ATCC 29579 / DSM 644 / CCUG 34227 / NCIMB 8303 / VKM B-1760 / Hildenborough)</name>
    <name type="common">Desulfovibrio vulgaris</name>
    <dbReference type="NCBI Taxonomy" id="882"/>
    <lineage>
        <taxon>Bacteria</taxon>
        <taxon>Pseudomonadati</taxon>
        <taxon>Thermodesulfobacteriota</taxon>
        <taxon>Desulfovibrionia</taxon>
        <taxon>Desulfovibrionales</taxon>
        <taxon>Desulfovibrionaceae</taxon>
        <taxon>Nitratidesulfovibrio</taxon>
    </lineage>
</organism>
<dbReference type="EMBL" id="AE017285">
    <property type="protein sequence ID" value="AAS97679.1"/>
    <property type="molecule type" value="Genomic_DNA"/>
</dbReference>
<dbReference type="Proteomes" id="UP000002194">
    <property type="component" value="Chromosome"/>
</dbReference>
<gene>
    <name evidence="1" type="ordered locus">DVU_3209</name>
</gene>
<dbReference type="AlphaFoldDB" id="Q726E4"/>
<dbReference type="HOGENOM" id="CLU_3396207_0_0_7"/>
<sequence>MRPHLKQRDARRKTGAPLYGNIRYGVNHALL</sequence>